<evidence type="ECO:0000313" key="9">
    <source>
        <dbReference type="Proteomes" id="UP000799423"/>
    </source>
</evidence>
<feature type="region of interest" description="Disordered" evidence="7">
    <location>
        <begin position="1"/>
        <end position="32"/>
    </location>
</feature>
<dbReference type="InterPro" id="IPR010977">
    <property type="entry name" value="Aromatic_deC"/>
</dbReference>
<protein>
    <submittedName>
        <fullName evidence="8">Pyridoxal-dependent decarboxylase</fullName>
    </submittedName>
</protein>
<dbReference type="InterPro" id="IPR015421">
    <property type="entry name" value="PyrdxlP-dep_Trfase_major"/>
</dbReference>
<evidence type="ECO:0000313" key="8">
    <source>
        <dbReference type="EMBL" id="KAF2851289.1"/>
    </source>
</evidence>
<evidence type="ECO:0000256" key="7">
    <source>
        <dbReference type="SAM" id="MobiDB-lite"/>
    </source>
</evidence>
<dbReference type="Pfam" id="PF00282">
    <property type="entry name" value="Pyridoxal_deC"/>
    <property type="match status" value="1"/>
</dbReference>
<dbReference type="InterPro" id="IPR002129">
    <property type="entry name" value="PyrdxlP-dep_de-COase"/>
</dbReference>
<dbReference type="PANTHER" id="PTHR11999">
    <property type="entry name" value="GROUP II PYRIDOXAL-5-PHOSPHATE DECARBOXYLASE"/>
    <property type="match status" value="1"/>
</dbReference>
<dbReference type="SUPFAM" id="SSF53383">
    <property type="entry name" value="PLP-dependent transferases"/>
    <property type="match status" value="1"/>
</dbReference>
<dbReference type="AlphaFoldDB" id="A0A6A7BAA7"/>
<dbReference type="InterPro" id="IPR015424">
    <property type="entry name" value="PyrdxlP-dep_Trfase"/>
</dbReference>
<keyword evidence="9" id="KW-1185">Reference proteome</keyword>
<proteinExistence type="inferred from homology"/>
<evidence type="ECO:0000256" key="4">
    <source>
        <dbReference type="ARBA" id="ARBA00023239"/>
    </source>
</evidence>
<evidence type="ECO:0000256" key="2">
    <source>
        <dbReference type="ARBA" id="ARBA00009533"/>
    </source>
</evidence>
<evidence type="ECO:0000256" key="5">
    <source>
        <dbReference type="PIRSR" id="PIRSR602129-50"/>
    </source>
</evidence>
<dbReference type="Gene3D" id="3.90.1150.10">
    <property type="entry name" value="Aspartate Aminotransferase, domain 1"/>
    <property type="match status" value="1"/>
</dbReference>
<name>A0A6A7BAA7_9PLEO</name>
<reference evidence="8" key="1">
    <citation type="submission" date="2020-01" db="EMBL/GenBank/DDBJ databases">
        <authorList>
            <consortium name="DOE Joint Genome Institute"/>
            <person name="Haridas S."/>
            <person name="Albert R."/>
            <person name="Binder M."/>
            <person name="Bloem J."/>
            <person name="Labutti K."/>
            <person name="Salamov A."/>
            <person name="Andreopoulos B."/>
            <person name="Baker S.E."/>
            <person name="Barry K."/>
            <person name="Bills G."/>
            <person name="Bluhm B.H."/>
            <person name="Cannon C."/>
            <person name="Castanera R."/>
            <person name="Culley D.E."/>
            <person name="Daum C."/>
            <person name="Ezra D."/>
            <person name="Gonzalez J.B."/>
            <person name="Henrissat B."/>
            <person name="Kuo A."/>
            <person name="Liang C."/>
            <person name="Lipzen A."/>
            <person name="Lutzoni F."/>
            <person name="Magnuson J."/>
            <person name="Mondo S."/>
            <person name="Nolan M."/>
            <person name="Ohm R."/>
            <person name="Pangilinan J."/>
            <person name="Park H.-J."/>
            <person name="Ramirez L."/>
            <person name="Alfaro M."/>
            <person name="Sun H."/>
            <person name="Tritt A."/>
            <person name="Yoshinaga Y."/>
            <person name="Zwiers L.-H."/>
            <person name="Turgeon B.G."/>
            <person name="Goodwin S.B."/>
            <person name="Spatafora J.W."/>
            <person name="Crous P.W."/>
            <person name="Grigoriev I.V."/>
        </authorList>
    </citation>
    <scope>NUCLEOTIDE SEQUENCE</scope>
    <source>
        <strain evidence="8">IPT5</strain>
    </source>
</reference>
<organism evidence="8 9">
    <name type="scientific">Plenodomus tracheiphilus IPT5</name>
    <dbReference type="NCBI Taxonomy" id="1408161"/>
    <lineage>
        <taxon>Eukaryota</taxon>
        <taxon>Fungi</taxon>
        <taxon>Dikarya</taxon>
        <taxon>Ascomycota</taxon>
        <taxon>Pezizomycotina</taxon>
        <taxon>Dothideomycetes</taxon>
        <taxon>Pleosporomycetidae</taxon>
        <taxon>Pleosporales</taxon>
        <taxon>Pleosporineae</taxon>
        <taxon>Leptosphaeriaceae</taxon>
        <taxon>Plenodomus</taxon>
    </lineage>
</organism>
<dbReference type="GO" id="GO:0019752">
    <property type="term" value="P:carboxylic acid metabolic process"/>
    <property type="evidence" value="ECO:0007669"/>
    <property type="project" value="InterPro"/>
</dbReference>
<feature type="compositionally biased region" description="Polar residues" evidence="7">
    <location>
        <begin position="1"/>
        <end position="11"/>
    </location>
</feature>
<dbReference type="Proteomes" id="UP000799423">
    <property type="component" value="Unassembled WGS sequence"/>
</dbReference>
<evidence type="ECO:0000256" key="3">
    <source>
        <dbReference type="ARBA" id="ARBA00022898"/>
    </source>
</evidence>
<dbReference type="InterPro" id="IPR015422">
    <property type="entry name" value="PyrdxlP-dep_Trfase_small"/>
</dbReference>
<gene>
    <name evidence="8" type="ORF">T440DRAFT_554636</name>
</gene>
<dbReference type="Gene3D" id="3.40.640.10">
    <property type="entry name" value="Type I PLP-dependent aspartate aminotransferase-like (Major domain)"/>
    <property type="match status" value="1"/>
</dbReference>
<comment type="similarity">
    <text evidence="2 6">Belongs to the group II decarboxylase family.</text>
</comment>
<feature type="modified residue" description="N6-(pyridoxal phosphate)lysine" evidence="5">
    <location>
        <position position="334"/>
    </location>
</feature>
<dbReference type="GO" id="GO:0030170">
    <property type="term" value="F:pyridoxal phosphate binding"/>
    <property type="evidence" value="ECO:0007669"/>
    <property type="project" value="InterPro"/>
</dbReference>
<evidence type="ECO:0000256" key="1">
    <source>
        <dbReference type="ARBA" id="ARBA00001933"/>
    </source>
</evidence>
<dbReference type="GO" id="GO:0005737">
    <property type="term" value="C:cytoplasm"/>
    <property type="evidence" value="ECO:0007669"/>
    <property type="project" value="TreeGrafter"/>
</dbReference>
<dbReference type="GO" id="GO:0016831">
    <property type="term" value="F:carboxy-lyase activity"/>
    <property type="evidence" value="ECO:0007669"/>
    <property type="project" value="TreeGrafter"/>
</dbReference>
<evidence type="ECO:0000256" key="6">
    <source>
        <dbReference type="RuleBase" id="RU000382"/>
    </source>
</evidence>
<accession>A0A6A7BAA7</accession>
<dbReference type="EMBL" id="MU006303">
    <property type="protein sequence ID" value="KAF2851289.1"/>
    <property type="molecule type" value="Genomic_DNA"/>
</dbReference>
<comment type="cofactor">
    <cofactor evidence="1 5 6">
        <name>pyridoxal 5'-phosphate</name>
        <dbReference type="ChEBI" id="CHEBI:597326"/>
    </cofactor>
</comment>
<sequence length="525" mass="56502">MESQYTTTFSRPATEVANLHSQPPPTDVLPSSTALADSREKLVSELPSAGKGLEETIRHIREDVAPALNASSRSPNYYGFVTGGSTPAASLADNLVTHYDQNVQVHLPNETIATNVEDTALSLLCNLLDLSPTHWPHRTFTTGATASNVVGLACGREYVIAEASAHRTDEVVSVGEVGIVEAMRRAGIDEIQILTTVPHSSLSKAASILGLGRASVKSIGLPRNPHRFDMDKLKALIAQPGSASIVAVSASEVNTGLFATTSLKEMQELRRLCDMYGAWIHVDGAFGLFARLLSHPLPSNPSNTATTPNPDYSALISAASGVELADSLTGDLHKLLNVPYDCGFFLSRHANLAARVFQNPNAAYLAAASATDGIMSPLNIGLENSRRFRALPVYATLVAYGKEGYRGMLERQIALSRGISKFILNSGDFELLPGAAEGVGQEEVLKGIFIIVLFRARDEELNKQLVERIKATMKIYVSGTAWEGRPACRFAVANWQVDVERDLGLVEEVLGGVVEKWKREQAGGQ</sequence>
<keyword evidence="3 5" id="KW-0663">Pyridoxal phosphate</keyword>
<keyword evidence="4 6" id="KW-0456">Lyase</keyword>
<dbReference type="OrthoDB" id="2161780at2759"/>
<dbReference type="PANTHER" id="PTHR11999:SF165">
    <property type="entry name" value="DECARBOXYLASE, PUTATIVE (AFU_ORTHOLOGUE AFUA_2G04980)-RELATED"/>
    <property type="match status" value="1"/>
</dbReference>